<gene>
    <name evidence="2" type="ORF">TrVE_jg380</name>
</gene>
<dbReference type="Proteomes" id="UP001165160">
    <property type="component" value="Unassembled WGS sequence"/>
</dbReference>
<proteinExistence type="predicted"/>
<accession>A0A9W6Z8H4</accession>
<protein>
    <submittedName>
        <fullName evidence="2">Uncharacterized protein</fullName>
    </submittedName>
</protein>
<reference evidence="3" key="1">
    <citation type="journal article" date="2023" name="Commun. Biol.">
        <title>Genome analysis of Parmales, the sister group of diatoms, reveals the evolutionary specialization of diatoms from phago-mixotrophs to photoautotrophs.</title>
        <authorList>
            <person name="Ban H."/>
            <person name="Sato S."/>
            <person name="Yoshikawa S."/>
            <person name="Yamada K."/>
            <person name="Nakamura Y."/>
            <person name="Ichinomiya M."/>
            <person name="Sato N."/>
            <person name="Blanc-Mathieu R."/>
            <person name="Endo H."/>
            <person name="Kuwata A."/>
            <person name="Ogata H."/>
        </authorList>
    </citation>
    <scope>NUCLEOTIDE SEQUENCE [LARGE SCALE GENOMIC DNA]</scope>
    <source>
        <strain evidence="3">NIES 3699</strain>
    </source>
</reference>
<dbReference type="EMBL" id="BRXX01000551">
    <property type="protein sequence ID" value="GMH46717.1"/>
    <property type="molecule type" value="Genomic_DNA"/>
</dbReference>
<feature type="region of interest" description="Disordered" evidence="1">
    <location>
        <begin position="332"/>
        <end position="362"/>
    </location>
</feature>
<evidence type="ECO:0000256" key="1">
    <source>
        <dbReference type="SAM" id="MobiDB-lite"/>
    </source>
</evidence>
<evidence type="ECO:0000313" key="3">
    <source>
        <dbReference type="Proteomes" id="UP001165160"/>
    </source>
</evidence>
<feature type="compositionally biased region" description="Acidic residues" evidence="1">
    <location>
        <begin position="339"/>
        <end position="348"/>
    </location>
</feature>
<name>A0A9W6Z8H4_9STRA</name>
<dbReference type="AlphaFoldDB" id="A0A9W6Z8H4"/>
<evidence type="ECO:0000313" key="2">
    <source>
        <dbReference type="EMBL" id="GMH46717.1"/>
    </source>
</evidence>
<comment type="caution">
    <text evidence="2">The sequence shown here is derived from an EMBL/GenBank/DDBJ whole genome shotgun (WGS) entry which is preliminary data.</text>
</comment>
<organism evidence="2 3">
    <name type="scientific">Triparma verrucosa</name>
    <dbReference type="NCBI Taxonomy" id="1606542"/>
    <lineage>
        <taxon>Eukaryota</taxon>
        <taxon>Sar</taxon>
        <taxon>Stramenopiles</taxon>
        <taxon>Ochrophyta</taxon>
        <taxon>Bolidophyceae</taxon>
        <taxon>Parmales</taxon>
        <taxon>Triparmaceae</taxon>
        <taxon>Triparma</taxon>
    </lineage>
</organism>
<sequence>MPPTSTVVLFLVNPSPSSSTTPSYHRLGSLRSLDSVIYGSDPSSLVYTKNYSLCRSCGMVVSGDACETCFKCGRCGTTILIDGDTKEATCPVCDGDGEGEGDNDGDEKLTLDDLTAKVKQEEKNEEELFAQLVNCYVDPAAVPPLPPSTSDPPLPRRVLPMSLYTVRSTPQHLIEGNPGILAKRGVDATWRKSTSVTFLVSIIGRSKSGVVLMTKNVESMEGYTDGDEEAVIYDEYDDGLDDDVIEEGEVWSWTGGVSVPLPDNIENNTTVRHVYTNGSFKYYHASASSEGLVKFKLTTVENEEIKGCVWRRAEYKRQEQVWRKWAYRGAVGVHGEGQGGDDDDEDEEISFKPQKGVRVKKN</sequence>
<keyword evidence="3" id="KW-1185">Reference proteome</keyword>